<evidence type="ECO:0000313" key="2">
    <source>
        <dbReference type="Proteomes" id="UP000815325"/>
    </source>
</evidence>
<name>A0ABQ7GFF1_DUNSA</name>
<organism evidence="1 2">
    <name type="scientific">Dunaliella salina</name>
    <name type="common">Green alga</name>
    <name type="synonym">Protococcus salinus</name>
    <dbReference type="NCBI Taxonomy" id="3046"/>
    <lineage>
        <taxon>Eukaryota</taxon>
        <taxon>Viridiplantae</taxon>
        <taxon>Chlorophyta</taxon>
        <taxon>core chlorophytes</taxon>
        <taxon>Chlorophyceae</taxon>
        <taxon>CS clade</taxon>
        <taxon>Chlamydomonadales</taxon>
        <taxon>Dunaliellaceae</taxon>
        <taxon>Dunaliella</taxon>
    </lineage>
</organism>
<reference evidence="1" key="1">
    <citation type="submission" date="2017-08" db="EMBL/GenBank/DDBJ databases">
        <authorList>
            <person name="Polle J.E."/>
            <person name="Barry K."/>
            <person name="Cushman J."/>
            <person name="Schmutz J."/>
            <person name="Tran D."/>
            <person name="Hathwaick L.T."/>
            <person name="Yim W.C."/>
            <person name="Jenkins J."/>
            <person name="Mckie-Krisberg Z.M."/>
            <person name="Prochnik S."/>
            <person name="Lindquist E."/>
            <person name="Dockter R.B."/>
            <person name="Adam C."/>
            <person name="Molina H."/>
            <person name="Bunkerborg J."/>
            <person name="Jin E."/>
            <person name="Buchheim M."/>
            <person name="Magnuson J."/>
        </authorList>
    </citation>
    <scope>NUCLEOTIDE SEQUENCE</scope>
    <source>
        <strain evidence="1">CCAP 19/18</strain>
    </source>
</reference>
<feature type="non-terminal residue" evidence="1">
    <location>
        <position position="1"/>
    </location>
</feature>
<accession>A0ABQ7GFF1</accession>
<dbReference type="Proteomes" id="UP000815325">
    <property type="component" value="Unassembled WGS sequence"/>
</dbReference>
<keyword evidence="2" id="KW-1185">Reference proteome</keyword>
<protein>
    <submittedName>
        <fullName evidence="1">Uncharacterized protein</fullName>
    </submittedName>
</protein>
<sequence length="96" mass="10345">MDAEHALLSERLIYRDNLGLLKNIAGFAALGSGGMGAAIQRQVATMVGQLQVEEAPVREEANAHLERIQSLINSAAKLTAAHEEERMAIIHALEAE</sequence>
<gene>
    <name evidence="1" type="ORF">DUNSADRAFT_10418</name>
</gene>
<evidence type="ECO:0000313" key="1">
    <source>
        <dbReference type="EMBL" id="KAF5833338.1"/>
    </source>
</evidence>
<feature type="non-terminal residue" evidence="1">
    <location>
        <position position="96"/>
    </location>
</feature>
<dbReference type="EMBL" id="MU069817">
    <property type="protein sequence ID" value="KAF5833338.1"/>
    <property type="molecule type" value="Genomic_DNA"/>
</dbReference>
<comment type="caution">
    <text evidence="1">The sequence shown here is derived from an EMBL/GenBank/DDBJ whole genome shotgun (WGS) entry which is preliminary data.</text>
</comment>
<proteinExistence type="predicted"/>